<evidence type="ECO:0000313" key="2">
    <source>
        <dbReference type="EMBL" id="OGF83097.1"/>
    </source>
</evidence>
<dbReference type="EMBL" id="MFIA01000007">
    <property type="protein sequence ID" value="OGF83097.1"/>
    <property type="molecule type" value="Genomic_DNA"/>
</dbReference>
<keyword evidence="1" id="KW-0812">Transmembrane</keyword>
<feature type="transmembrane region" description="Helical" evidence="1">
    <location>
        <begin position="21"/>
        <end position="40"/>
    </location>
</feature>
<proteinExistence type="predicted"/>
<comment type="caution">
    <text evidence="2">The sequence shown here is derived from an EMBL/GenBank/DDBJ whole genome shotgun (WGS) entry which is preliminary data.</text>
</comment>
<dbReference type="Proteomes" id="UP000178046">
    <property type="component" value="Unassembled WGS sequence"/>
</dbReference>
<evidence type="ECO:0000313" key="3">
    <source>
        <dbReference type="Proteomes" id="UP000178046"/>
    </source>
</evidence>
<accession>A0A1F5X5F7</accession>
<name>A0A1F5X5F7_9BACT</name>
<gene>
    <name evidence="2" type="ORF">A2924_03875</name>
</gene>
<organism evidence="2 3">
    <name type="scientific">Candidatus Giovannonibacteria bacterium RIFCSPLOWO2_01_FULL_44_16</name>
    <dbReference type="NCBI Taxonomy" id="1798348"/>
    <lineage>
        <taxon>Bacteria</taxon>
        <taxon>Candidatus Giovannoniibacteriota</taxon>
    </lineage>
</organism>
<sequence length="60" mass="6927">MSIKKQKAPIEKDRGLFLRQNSYALANFFSLGLCYFTIIFPKKDDFKWSCIGHVPATENV</sequence>
<keyword evidence="1" id="KW-0472">Membrane</keyword>
<dbReference type="AlphaFoldDB" id="A0A1F5X5F7"/>
<keyword evidence="1" id="KW-1133">Transmembrane helix</keyword>
<evidence type="ECO:0000256" key="1">
    <source>
        <dbReference type="SAM" id="Phobius"/>
    </source>
</evidence>
<reference evidence="2 3" key="1">
    <citation type="journal article" date="2016" name="Nat. Commun.">
        <title>Thousands of microbial genomes shed light on interconnected biogeochemical processes in an aquifer system.</title>
        <authorList>
            <person name="Anantharaman K."/>
            <person name="Brown C.T."/>
            <person name="Hug L.A."/>
            <person name="Sharon I."/>
            <person name="Castelle C.J."/>
            <person name="Probst A.J."/>
            <person name="Thomas B.C."/>
            <person name="Singh A."/>
            <person name="Wilkins M.J."/>
            <person name="Karaoz U."/>
            <person name="Brodie E.L."/>
            <person name="Williams K.H."/>
            <person name="Hubbard S.S."/>
            <person name="Banfield J.F."/>
        </authorList>
    </citation>
    <scope>NUCLEOTIDE SEQUENCE [LARGE SCALE GENOMIC DNA]</scope>
</reference>
<protein>
    <submittedName>
        <fullName evidence="2">Uncharacterized protein</fullName>
    </submittedName>
</protein>